<dbReference type="SUPFAM" id="SSF116734">
    <property type="entry name" value="DNA methylase specificity domain"/>
    <property type="match status" value="1"/>
</dbReference>
<reference evidence="3" key="2">
    <citation type="journal article" date="2014" name="ISME J.">
        <title>Microbial stratification in low pH oxic and suboxic macroscopic growths along an acid mine drainage.</title>
        <authorList>
            <person name="Mendez-Garcia C."/>
            <person name="Mesa V."/>
            <person name="Sprenger R.R."/>
            <person name="Richter M."/>
            <person name="Diez M.S."/>
            <person name="Solano J."/>
            <person name="Bargiela R."/>
            <person name="Golyshina O.V."/>
            <person name="Manteca A."/>
            <person name="Ramos J.L."/>
            <person name="Gallego J.R."/>
            <person name="Llorente I."/>
            <person name="Martins Dos Santos V.A."/>
            <person name="Jensen O.N."/>
            <person name="Pelaez A.I."/>
            <person name="Sanchez J."/>
            <person name="Ferrer M."/>
        </authorList>
    </citation>
    <scope>NUCLEOTIDE SEQUENCE</scope>
</reference>
<dbReference type="EMBL" id="AUZX01014414">
    <property type="protein sequence ID" value="EQD32365.1"/>
    <property type="molecule type" value="Genomic_DNA"/>
</dbReference>
<keyword evidence="2" id="KW-0238">DNA-binding</keyword>
<proteinExistence type="predicted"/>
<name>T0ZRA7_9ZZZZ</name>
<protein>
    <submittedName>
        <fullName evidence="3">Type I restriction-modification system, S subunit</fullName>
    </submittedName>
</protein>
<dbReference type="GO" id="GO:0003677">
    <property type="term" value="F:DNA binding"/>
    <property type="evidence" value="ECO:0007669"/>
    <property type="project" value="UniProtKB-KW"/>
</dbReference>
<sequence length="85" mass="9841">MKYPKYPVYKDSGVEWIGEIPENWNVIRLKFLCQLSADYGANMKSEYYSENGVRFLRITDINENGTIIPNGVFVFESLVEGKILE</sequence>
<dbReference type="AlphaFoldDB" id="T0ZRA7"/>
<dbReference type="InterPro" id="IPR044946">
    <property type="entry name" value="Restrct_endonuc_typeI_TRD_sf"/>
</dbReference>
<dbReference type="GO" id="GO:0009307">
    <property type="term" value="P:DNA restriction-modification system"/>
    <property type="evidence" value="ECO:0007669"/>
    <property type="project" value="UniProtKB-KW"/>
</dbReference>
<evidence type="ECO:0000256" key="2">
    <source>
        <dbReference type="ARBA" id="ARBA00023125"/>
    </source>
</evidence>
<keyword evidence="1" id="KW-0680">Restriction system</keyword>
<comment type="caution">
    <text evidence="3">The sequence shown here is derived from an EMBL/GenBank/DDBJ whole genome shotgun (WGS) entry which is preliminary data.</text>
</comment>
<evidence type="ECO:0000256" key="1">
    <source>
        <dbReference type="ARBA" id="ARBA00022747"/>
    </source>
</evidence>
<feature type="non-terminal residue" evidence="3">
    <location>
        <position position="85"/>
    </location>
</feature>
<dbReference type="Gene3D" id="3.90.220.20">
    <property type="entry name" value="DNA methylase specificity domains"/>
    <property type="match status" value="1"/>
</dbReference>
<accession>T0ZRA7</accession>
<evidence type="ECO:0000313" key="3">
    <source>
        <dbReference type="EMBL" id="EQD32365.1"/>
    </source>
</evidence>
<reference evidence="3" key="1">
    <citation type="submission" date="2013-08" db="EMBL/GenBank/DDBJ databases">
        <authorList>
            <person name="Mendez C."/>
            <person name="Richter M."/>
            <person name="Ferrer M."/>
            <person name="Sanchez J."/>
        </authorList>
    </citation>
    <scope>NUCLEOTIDE SEQUENCE</scope>
</reference>
<gene>
    <name evidence="3" type="ORF">B1A_19535</name>
</gene>
<organism evidence="3">
    <name type="scientific">mine drainage metagenome</name>
    <dbReference type="NCBI Taxonomy" id="410659"/>
    <lineage>
        <taxon>unclassified sequences</taxon>
        <taxon>metagenomes</taxon>
        <taxon>ecological metagenomes</taxon>
    </lineage>
</organism>